<comment type="caution">
    <text evidence="2">The sequence shown here is derived from an EMBL/GenBank/DDBJ whole genome shotgun (WGS) entry which is preliminary data.</text>
</comment>
<evidence type="ECO:0000256" key="1">
    <source>
        <dbReference type="SAM" id="MobiDB-lite"/>
    </source>
</evidence>
<name>X1P9E0_9ZZZZ</name>
<feature type="region of interest" description="Disordered" evidence="1">
    <location>
        <begin position="1"/>
        <end position="32"/>
    </location>
</feature>
<feature type="compositionally biased region" description="Basic and acidic residues" evidence="1">
    <location>
        <begin position="1"/>
        <end position="19"/>
    </location>
</feature>
<evidence type="ECO:0000313" key="2">
    <source>
        <dbReference type="EMBL" id="GAI27529.1"/>
    </source>
</evidence>
<feature type="non-terminal residue" evidence="2">
    <location>
        <position position="1"/>
    </location>
</feature>
<dbReference type="EMBL" id="BARV01017807">
    <property type="protein sequence ID" value="GAI27529.1"/>
    <property type="molecule type" value="Genomic_DNA"/>
</dbReference>
<protein>
    <submittedName>
        <fullName evidence="2">Uncharacterized protein</fullName>
    </submittedName>
</protein>
<sequence>PEFSAADHRTEDTSEDYGKARARLTRRNAHAL</sequence>
<organism evidence="2">
    <name type="scientific">marine sediment metagenome</name>
    <dbReference type="NCBI Taxonomy" id="412755"/>
    <lineage>
        <taxon>unclassified sequences</taxon>
        <taxon>metagenomes</taxon>
        <taxon>ecological metagenomes</taxon>
    </lineage>
</organism>
<feature type="compositionally biased region" description="Basic residues" evidence="1">
    <location>
        <begin position="20"/>
        <end position="32"/>
    </location>
</feature>
<reference evidence="2" key="1">
    <citation type="journal article" date="2014" name="Front. Microbiol.">
        <title>High frequency of phylogenetically diverse reductive dehalogenase-homologous genes in deep subseafloor sedimentary metagenomes.</title>
        <authorList>
            <person name="Kawai M."/>
            <person name="Futagami T."/>
            <person name="Toyoda A."/>
            <person name="Takaki Y."/>
            <person name="Nishi S."/>
            <person name="Hori S."/>
            <person name="Arai W."/>
            <person name="Tsubouchi T."/>
            <person name="Morono Y."/>
            <person name="Uchiyama I."/>
            <person name="Ito T."/>
            <person name="Fujiyama A."/>
            <person name="Inagaki F."/>
            <person name="Takami H."/>
        </authorList>
    </citation>
    <scope>NUCLEOTIDE SEQUENCE</scope>
    <source>
        <strain evidence="2">Expedition CK06-06</strain>
    </source>
</reference>
<accession>X1P9E0</accession>
<dbReference type="AlphaFoldDB" id="X1P9E0"/>
<gene>
    <name evidence="2" type="ORF">S06H3_30258</name>
</gene>
<proteinExistence type="predicted"/>